<dbReference type="PANTHER" id="PTHR13325:SF3">
    <property type="entry name" value="MEMBRANE-BOUND TRANSCRIPTION FACTOR SITE-2 PROTEASE"/>
    <property type="match status" value="1"/>
</dbReference>
<evidence type="ECO:0000256" key="2">
    <source>
        <dbReference type="ARBA" id="ARBA00009989"/>
    </source>
</evidence>
<keyword evidence="5 8" id="KW-0472">Membrane</keyword>
<dbReference type="AlphaFoldDB" id="A0A6J5X0G0"/>
<dbReference type="Proteomes" id="UP000507245">
    <property type="component" value="Unassembled WGS sequence"/>
</dbReference>
<dbReference type="SUPFAM" id="SSF50156">
    <property type="entry name" value="PDZ domain-like"/>
    <property type="match status" value="1"/>
</dbReference>
<dbReference type="PANTHER" id="PTHR13325">
    <property type="entry name" value="PROTEASE M50 MEMBRANE-BOUND TRANSCRIPTION FACTOR SITE 2 PROTEASE"/>
    <property type="match status" value="1"/>
</dbReference>
<organism evidence="10 11">
    <name type="scientific">Prunus armeniaca</name>
    <name type="common">Apricot</name>
    <name type="synonym">Armeniaca vulgaris</name>
    <dbReference type="NCBI Taxonomy" id="36596"/>
    <lineage>
        <taxon>Eukaryota</taxon>
        <taxon>Viridiplantae</taxon>
        <taxon>Streptophyta</taxon>
        <taxon>Embryophyta</taxon>
        <taxon>Tracheophyta</taxon>
        <taxon>Spermatophyta</taxon>
        <taxon>Magnoliopsida</taxon>
        <taxon>eudicotyledons</taxon>
        <taxon>Gunneridae</taxon>
        <taxon>Pentapetalae</taxon>
        <taxon>rosids</taxon>
        <taxon>fabids</taxon>
        <taxon>Rosales</taxon>
        <taxon>Rosaceae</taxon>
        <taxon>Amygdaloideae</taxon>
        <taxon>Amygdaleae</taxon>
        <taxon>Prunus</taxon>
    </lineage>
</organism>
<dbReference type="GO" id="GO:0012505">
    <property type="term" value="C:endomembrane system"/>
    <property type="evidence" value="ECO:0007669"/>
    <property type="project" value="UniProtKB-SubCell"/>
</dbReference>
<sequence length="537" mass="59500">MEGRRVRRFSMGRARGQHPQTQTHHSLLPIHSHSNPSSPPGLSTTISCCYCDFKFWAFNQPLFHFGRGHSQILRAWFSIGVGFGLTLLFSISLILIWELGRALNLFHGSFFINLFSRFFSSFSTSIADVACIFIATMVSVSVHELGHALAAASECVQMEYVAVFVAFLFPGALVAFDSESLQPLSCFAALRIYCAGIWHNAVCCAVCGLALLLLPFILFPFYIHGESPMVLGVPSTSPLSSYLSPGDVIVSVDGVPIHNVQEWMEMTALINELALRGRNHSLDVPGFGINRIKGYCVPNSMMEESKQIVIGDNQSSCPDDLTAFTPLPCDDTSILDHNHPSRIEKTHCLNAKNVVKLNKCGEGWAAITNGSNCICSQEESCLSPVQIPGLIWVEITYSRPYSLECLRVRRKSFVGPRISDSMESNCGGTFVFVGDVVSMARSVKLTAYQPRWAFPLGTYLPNVLERILICTFQVSLTLALLNSLPVYFLDGESILEATLSHFALLCPRKRRKVLQVCLLWGTLISILAFFRIMLYTL</sequence>
<feature type="transmembrane region" description="Helical" evidence="8">
    <location>
        <begin position="513"/>
        <end position="534"/>
    </location>
</feature>
<dbReference type="Pfam" id="PF02163">
    <property type="entry name" value="Peptidase_M50"/>
    <property type="match status" value="1"/>
</dbReference>
<evidence type="ECO:0000256" key="6">
    <source>
        <dbReference type="ARBA" id="ARBA00032658"/>
    </source>
</evidence>
<comment type="subcellular location">
    <subcellularLocation>
        <location evidence="1">Endomembrane system</location>
        <topology evidence="1">Multi-pass membrane protein</topology>
    </subcellularLocation>
</comment>
<evidence type="ECO:0000256" key="8">
    <source>
        <dbReference type="SAM" id="Phobius"/>
    </source>
</evidence>
<protein>
    <recommendedName>
        <fullName evidence="6">Endopeptidase S2P</fullName>
    </recommendedName>
</protein>
<gene>
    <name evidence="10" type="ORF">ORAREDHAP_LOCUS25856</name>
</gene>
<name>A0A6J5X0G0_PRUAR</name>
<feature type="transmembrane region" description="Helical" evidence="8">
    <location>
        <begin position="160"/>
        <end position="176"/>
    </location>
</feature>
<evidence type="ECO:0000256" key="5">
    <source>
        <dbReference type="ARBA" id="ARBA00023136"/>
    </source>
</evidence>
<dbReference type="GO" id="GO:1905897">
    <property type="term" value="P:regulation of response to endoplasmic reticulum stress"/>
    <property type="evidence" value="ECO:0007669"/>
    <property type="project" value="TreeGrafter"/>
</dbReference>
<dbReference type="GO" id="GO:0005737">
    <property type="term" value="C:cytoplasm"/>
    <property type="evidence" value="ECO:0007669"/>
    <property type="project" value="TreeGrafter"/>
</dbReference>
<evidence type="ECO:0000256" key="3">
    <source>
        <dbReference type="ARBA" id="ARBA00022692"/>
    </source>
</evidence>
<reference evidence="11" key="1">
    <citation type="journal article" date="2020" name="Genome Biol.">
        <title>Gamete binning: chromosome-level and haplotype-resolved genome assembly enabled by high-throughput single-cell sequencing of gamete genomes.</title>
        <authorList>
            <person name="Campoy J.A."/>
            <person name="Sun H."/>
            <person name="Goel M."/>
            <person name="Jiao W.-B."/>
            <person name="Folz-Donahue K."/>
            <person name="Wang N."/>
            <person name="Rubio M."/>
            <person name="Liu C."/>
            <person name="Kukat C."/>
            <person name="Ruiz D."/>
            <person name="Huettel B."/>
            <person name="Schneeberger K."/>
        </authorList>
    </citation>
    <scope>NUCLEOTIDE SEQUENCE [LARGE SCALE GENOMIC DNA]</scope>
    <source>
        <strain evidence="11">cv. Rojo Pasion</strain>
    </source>
</reference>
<dbReference type="GO" id="GO:0004222">
    <property type="term" value="F:metalloendopeptidase activity"/>
    <property type="evidence" value="ECO:0007669"/>
    <property type="project" value="InterPro"/>
</dbReference>
<dbReference type="InterPro" id="IPR008915">
    <property type="entry name" value="Peptidase_M50"/>
</dbReference>
<evidence type="ECO:0000313" key="11">
    <source>
        <dbReference type="Proteomes" id="UP000507245"/>
    </source>
</evidence>
<proteinExistence type="inferred from homology"/>
<comment type="similarity">
    <text evidence="2">Belongs to the peptidase M50A family.</text>
</comment>
<dbReference type="PRINTS" id="PR01000">
    <property type="entry name" value="SREBPS2PTASE"/>
</dbReference>
<accession>A0A6J5X0G0</accession>
<dbReference type="InterPro" id="IPR036034">
    <property type="entry name" value="PDZ_sf"/>
</dbReference>
<dbReference type="GO" id="GO:0031293">
    <property type="term" value="P:membrane protein intracellular domain proteolysis"/>
    <property type="evidence" value="ECO:0007669"/>
    <property type="project" value="TreeGrafter"/>
</dbReference>
<evidence type="ECO:0000256" key="1">
    <source>
        <dbReference type="ARBA" id="ARBA00004127"/>
    </source>
</evidence>
<feature type="transmembrane region" description="Helical" evidence="8">
    <location>
        <begin position="75"/>
        <end position="97"/>
    </location>
</feature>
<evidence type="ECO:0000259" key="9">
    <source>
        <dbReference type="Pfam" id="PF02163"/>
    </source>
</evidence>
<dbReference type="InterPro" id="IPR001193">
    <property type="entry name" value="MBTPS2"/>
</dbReference>
<keyword evidence="11" id="KW-1185">Reference proteome</keyword>
<keyword evidence="4 8" id="KW-1133">Transmembrane helix</keyword>
<feature type="transmembrane region" description="Helical" evidence="8">
    <location>
        <begin position="117"/>
        <end position="140"/>
    </location>
</feature>
<keyword evidence="3 8" id="KW-0812">Transmembrane</keyword>
<feature type="domain" description="Peptidase M50" evidence="9">
    <location>
        <begin position="133"/>
        <end position="503"/>
    </location>
</feature>
<evidence type="ECO:0000256" key="7">
    <source>
        <dbReference type="SAM" id="MobiDB-lite"/>
    </source>
</evidence>
<feature type="transmembrane region" description="Helical" evidence="8">
    <location>
        <begin position="196"/>
        <end position="219"/>
    </location>
</feature>
<evidence type="ECO:0000256" key="4">
    <source>
        <dbReference type="ARBA" id="ARBA00022989"/>
    </source>
</evidence>
<evidence type="ECO:0000313" key="10">
    <source>
        <dbReference type="EMBL" id="CAB4307279.1"/>
    </source>
</evidence>
<dbReference type="GO" id="GO:0016020">
    <property type="term" value="C:membrane"/>
    <property type="evidence" value="ECO:0007669"/>
    <property type="project" value="InterPro"/>
</dbReference>
<feature type="region of interest" description="Disordered" evidence="7">
    <location>
        <begin position="1"/>
        <end position="27"/>
    </location>
</feature>
<dbReference type="EMBL" id="CAEKKB010000004">
    <property type="protein sequence ID" value="CAB4307279.1"/>
    <property type="molecule type" value="Genomic_DNA"/>
</dbReference>
<dbReference type="OrthoDB" id="69989at2759"/>
<feature type="compositionally biased region" description="Basic residues" evidence="7">
    <location>
        <begin position="1"/>
        <end position="10"/>
    </location>
</feature>